<sequence length="472" mass="54649">MQMKFISRKHVTLLVMSLLLVSSSYQAKAQQGFVHESSTEYQWPEEKGVLKKLDAWQDQKFGVLFHWGLYSIPGIVESWSICSEDVDWIPRDSTIAYEDYKRDYYNLIHKFNPTEFNPDQWAEIAKAAGMKYMIFTTKHHDGFNLFDTKQTDFSVMNSAFKDNARANVAKYVFDAFRKKDFMIGAYFSKPDWHSEYYWWPRYATPNRNVNYKIERHPEHWESFQKFTYNQIEELMSGYGSFDILWLDGGWVAAPRQDIKMDSIAKMARSHQPDLLIVDRTIHGKYENYLTPERAIPDKQLPFPWESCITLSSDWGWVPNAKFKSANDVIALLVEVTAKGGSLLLGVGPTPTGIIEPEVERILREIGGWLKVNGEGIYNTRITPVYHASNVWFSASKDGSKLYAHYIPSKDTDMPDTIEWENNIPAKNSSVVLLKTGEKLKWGRNGNKIKVNLSRKAKQLNEPLVFVFNIEKK</sequence>
<dbReference type="RefSeq" id="WP_394333151.1">
    <property type="nucleotide sequence ID" value="NZ_FUYQ01000006.1"/>
</dbReference>
<evidence type="ECO:0000259" key="9">
    <source>
        <dbReference type="Pfam" id="PF01120"/>
    </source>
</evidence>
<dbReference type="InterPro" id="IPR000933">
    <property type="entry name" value="Glyco_hydro_29"/>
</dbReference>
<dbReference type="Gene3D" id="3.20.20.80">
    <property type="entry name" value="Glycosidases"/>
    <property type="match status" value="1"/>
</dbReference>
<accession>A0A1T5B9K5</accession>
<dbReference type="EC" id="3.2.1.51" evidence="3"/>
<feature type="domain" description="Glycoside hydrolase family 29 N-terminal" evidence="9">
    <location>
        <begin position="34"/>
        <end position="374"/>
    </location>
</feature>
<dbReference type="GO" id="GO:0006004">
    <property type="term" value="P:fucose metabolic process"/>
    <property type="evidence" value="ECO:0007669"/>
    <property type="project" value="InterPro"/>
</dbReference>
<evidence type="ECO:0000256" key="7">
    <source>
        <dbReference type="PIRSR" id="PIRSR001092-1"/>
    </source>
</evidence>
<feature type="site" description="May be important for catalysis" evidence="7">
    <location>
        <position position="307"/>
    </location>
</feature>
<dbReference type="PIRSF" id="PIRSF001092">
    <property type="entry name" value="Alpha-L-fucosidase"/>
    <property type="match status" value="1"/>
</dbReference>
<dbReference type="InterPro" id="IPR016286">
    <property type="entry name" value="FUC_metazoa-typ"/>
</dbReference>
<keyword evidence="4 8" id="KW-0732">Signal</keyword>
<dbReference type="SMART" id="SM00812">
    <property type="entry name" value="Alpha_L_fucos"/>
    <property type="match status" value="1"/>
</dbReference>
<dbReference type="PANTHER" id="PTHR10030">
    <property type="entry name" value="ALPHA-L-FUCOSIDASE"/>
    <property type="match status" value="1"/>
</dbReference>
<dbReference type="Proteomes" id="UP000190852">
    <property type="component" value="Unassembled WGS sequence"/>
</dbReference>
<keyword evidence="6" id="KW-0326">Glycosidase</keyword>
<dbReference type="GO" id="GO:0004560">
    <property type="term" value="F:alpha-L-fucosidase activity"/>
    <property type="evidence" value="ECO:0007669"/>
    <property type="project" value="InterPro"/>
</dbReference>
<dbReference type="AlphaFoldDB" id="A0A1T5B9K5"/>
<dbReference type="PANTHER" id="PTHR10030:SF37">
    <property type="entry name" value="ALPHA-L-FUCOSIDASE-RELATED"/>
    <property type="match status" value="1"/>
</dbReference>
<feature type="signal peptide" evidence="8">
    <location>
        <begin position="1"/>
        <end position="27"/>
    </location>
</feature>
<evidence type="ECO:0000256" key="8">
    <source>
        <dbReference type="SAM" id="SignalP"/>
    </source>
</evidence>
<dbReference type="GO" id="GO:0005764">
    <property type="term" value="C:lysosome"/>
    <property type="evidence" value="ECO:0007669"/>
    <property type="project" value="TreeGrafter"/>
</dbReference>
<dbReference type="PRINTS" id="PR00741">
    <property type="entry name" value="GLHYDRLASE29"/>
</dbReference>
<keyword evidence="11" id="KW-1185">Reference proteome</keyword>
<dbReference type="GO" id="GO:0016139">
    <property type="term" value="P:glycoside catabolic process"/>
    <property type="evidence" value="ECO:0007669"/>
    <property type="project" value="TreeGrafter"/>
</dbReference>
<name>A0A1T5B9K5_9BACT</name>
<keyword evidence="5" id="KW-0378">Hydrolase</keyword>
<proteinExistence type="inferred from homology"/>
<comment type="function">
    <text evidence="1">Alpha-L-fucosidase is responsible for hydrolyzing the alpha-1,6-linked fucose joined to the reducing-end N-acetylglucosamine of the carbohydrate moieties of glycoproteins.</text>
</comment>
<dbReference type="SUPFAM" id="SSF51445">
    <property type="entry name" value="(Trans)glycosidases"/>
    <property type="match status" value="1"/>
</dbReference>
<evidence type="ECO:0000256" key="2">
    <source>
        <dbReference type="ARBA" id="ARBA00007951"/>
    </source>
</evidence>
<evidence type="ECO:0000313" key="11">
    <source>
        <dbReference type="Proteomes" id="UP000190852"/>
    </source>
</evidence>
<feature type="chain" id="PRO_5013137729" description="alpha-L-fucosidase" evidence="8">
    <location>
        <begin position="28"/>
        <end position="472"/>
    </location>
</feature>
<evidence type="ECO:0000256" key="6">
    <source>
        <dbReference type="ARBA" id="ARBA00023295"/>
    </source>
</evidence>
<evidence type="ECO:0000256" key="3">
    <source>
        <dbReference type="ARBA" id="ARBA00012662"/>
    </source>
</evidence>
<organism evidence="10 11">
    <name type="scientific">Parabacteroides chartae</name>
    <dbReference type="NCBI Taxonomy" id="1037355"/>
    <lineage>
        <taxon>Bacteria</taxon>
        <taxon>Pseudomonadati</taxon>
        <taxon>Bacteroidota</taxon>
        <taxon>Bacteroidia</taxon>
        <taxon>Bacteroidales</taxon>
        <taxon>Tannerellaceae</taxon>
        <taxon>Parabacteroides</taxon>
    </lineage>
</organism>
<gene>
    <name evidence="10" type="ORF">SAMN05660349_01190</name>
</gene>
<dbReference type="Pfam" id="PF01120">
    <property type="entry name" value="Alpha_L_fucos"/>
    <property type="match status" value="1"/>
</dbReference>
<evidence type="ECO:0000256" key="1">
    <source>
        <dbReference type="ARBA" id="ARBA00004071"/>
    </source>
</evidence>
<dbReference type="EMBL" id="FUYQ01000006">
    <property type="protein sequence ID" value="SKB43932.1"/>
    <property type="molecule type" value="Genomic_DNA"/>
</dbReference>
<dbReference type="InterPro" id="IPR017853">
    <property type="entry name" value="GH"/>
</dbReference>
<evidence type="ECO:0000313" key="10">
    <source>
        <dbReference type="EMBL" id="SKB43932.1"/>
    </source>
</evidence>
<comment type="similarity">
    <text evidence="2">Belongs to the glycosyl hydrolase 29 family.</text>
</comment>
<reference evidence="11" key="1">
    <citation type="submission" date="2017-02" db="EMBL/GenBank/DDBJ databases">
        <authorList>
            <person name="Varghese N."/>
            <person name="Submissions S."/>
        </authorList>
    </citation>
    <scope>NUCLEOTIDE SEQUENCE [LARGE SCALE GENOMIC DNA]</scope>
    <source>
        <strain evidence="11">DSM 24967</strain>
    </source>
</reference>
<dbReference type="InterPro" id="IPR057739">
    <property type="entry name" value="Glyco_hydro_29_N"/>
</dbReference>
<evidence type="ECO:0000256" key="4">
    <source>
        <dbReference type="ARBA" id="ARBA00022729"/>
    </source>
</evidence>
<protein>
    <recommendedName>
        <fullName evidence="3">alpha-L-fucosidase</fullName>
        <ecNumber evidence="3">3.2.1.51</ecNumber>
    </recommendedName>
</protein>
<evidence type="ECO:0000256" key="5">
    <source>
        <dbReference type="ARBA" id="ARBA00022801"/>
    </source>
</evidence>